<dbReference type="GO" id="GO:0009570">
    <property type="term" value="C:chloroplast stroma"/>
    <property type="evidence" value="ECO:0007669"/>
    <property type="project" value="TreeGrafter"/>
</dbReference>
<dbReference type="Pfam" id="PF01259">
    <property type="entry name" value="SAICAR_synt"/>
    <property type="match status" value="1"/>
</dbReference>
<dbReference type="GO" id="GO:0005524">
    <property type="term" value="F:ATP binding"/>
    <property type="evidence" value="ECO:0007669"/>
    <property type="project" value="UniProtKB-KW"/>
</dbReference>
<comment type="pathway">
    <text evidence="1">Purine metabolism; IMP biosynthesis via de novo pathway; 5-amino-1-(5-phospho-D-ribosyl)imidazole-4-carboxamide from 5-amino-1-(5-phospho-D-ribosyl)imidazole-4-carboxylate: step 1/2.</text>
</comment>
<reference evidence="9 10" key="1">
    <citation type="submission" date="2019-01" db="EMBL/GenBank/DDBJ databases">
        <title>Sequencing of cultivated peanut Arachis hypogaea provides insights into genome evolution and oil improvement.</title>
        <authorList>
            <person name="Chen X."/>
        </authorList>
    </citation>
    <scope>NUCLEOTIDE SEQUENCE [LARGE SCALE GENOMIC DNA]</scope>
    <source>
        <strain evidence="10">cv. Fuhuasheng</strain>
        <tissue evidence="9">Leaves</tissue>
    </source>
</reference>
<gene>
    <name evidence="9" type="ORF">Ahy_B01g055937</name>
</gene>
<dbReference type="GO" id="GO:0004639">
    <property type="term" value="F:phosphoribosylaminoimidazolesuccinocarboxamide synthase activity"/>
    <property type="evidence" value="ECO:0007669"/>
    <property type="project" value="UniProtKB-EC"/>
</dbReference>
<keyword evidence="3" id="KW-0436">Ligase</keyword>
<dbReference type="InterPro" id="IPR028923">
    <property type="entry name" value="SAICAR_synt/ADE2_N"/>
</dbReference>
<dbReference type="Gene3D" id="3.30.200.20">
    <property type="entry name" value="Phosphorylase Kinase, domain 1"/>
    <property type="match status" value="1"/>
</dbReference>
<evidence type="ECO:0000256" key="6">
    <source>
        <dbReference type="ARBA" id="ARBA00022840"/>
    </source>
</evidence>
<feature type="domain" description="SAICAR synthetase/ADE2 N-terminal" evidence="8">
    <location>
        <begin position="134"/>
        <end position="181"/>
    </location>
</feature>
<dbReference type="UniPathway" id="UPA00074">
    <property type="reaction ID" value="UER00131"/>
</dbReference>
<dbReference type="Proteomes" id="UP000289738">
    <property type="component" value="Chromosome B01"/>
</dbReference>
<name>A0A445AXH9_ARAHY</name>
<dbReference type="EMBL" id="SDMP01000011">
    <property type="protein sequence ID" value="RYR31142.1"/>
    <property type="molecule type" value="Genomic_DNA"/>
</dbReference>
<dbReference type="EC" id="6.3.2.6" evidence="2"/>
<keyword evidence="5" id="KW-0658">Purine biosynthesis</keyword>
<proteinExistence type="predicted"/>
<organism evidence="9 10">
    <name type="scientific">Arachis hypogaea</name>
    <name type="common">Peanut</name>
    <dbReference type="NCBI Taxonomy" id="3818"/>
    <lineage>
        <taxon>Eukaryota</taxon>
        <taxon>Viridiplantae</taxon>
        <taxon>Streptophyta</taxon>
        <taxon>Embryophyta</taxon>
        <taxon>Tracheophyta</taxon>
        <taxon>Spermatophyta</taxon>
        <taxon>Magnoliopsida</taxon>
        <taxon>eudicotyledons</taxon>
        <taxon>Gunneridae</taxon>
        <taxon>Pentapetalae</taxon>
        <taxon>rosids</taxon>
        <taxon>fabids</taxon>
        <taxon>Fabales</taxon>
        <taxon>Fabaceae</taxon>
        <taxon>Papilionoideae</taxon>
        <taxon>50 kb inversion clade</taxon>
        <taxon>dalbergioids sensu lato</taxon>
        <taxon>Dalbergieae</taxon>
        <taxon>Pterocarpus clade</taxon>
        <taxon>Arachis</taxon>
    </lineage>
</organism>
<evidence type="ECO:0000256" key="3">
    <source>
        <dbReference type="ARBA" id="ARBA00022598"/>
    </source>
</evidence>
<dbReference type="PANTHER" id="PTHR43700">
    <property type="entry name" value="PHOSPHORIBOSYLAMINOIMIDAZOLE-SUCCINOCARBOXAMIDE SYNTHASE"/>
    <property type="match status" value="1"/>
</dbReference>
<keyword evidence="4" id="KW-0547">Nucleotide-binding</keyword>
<dbReference type="STRING" id="3818.A0A445AXH9"/>
<dbReference type="PANTHER" id="PTHR43700:SF1">
    <property type="entry name" value="PHOSPHORIBOSYLAMINOIMIDAZOLE-SUCCINOCARBOXAMIDE SYNTHASE"/>
    <property type="match status" value="1"/>
</dbReference>
<accession>A0A445AXH9</accession>
<protein>
    <recommendedName>
        <fullName evidence="2">phosphoribosylaminoimidazolesuccinocarboxamide synthase</fullName>
        <ecNumber evidence="2">6.3.2.6</ecNumber>
    </recommendedName>
    <alternativeName>
        <fullName evidence="7">SAICAR synthetase</fullName>
    </alternativeName>
</protein>
<comment type="caution">
    <text evidence="9">The sequence shown here is derived from an EMBL/GenBank/DDBJ whole genome shotgun (WGS) entry which is preliminary data.</text>
</comment>
<evidence type="ECO:0000256" key="5">
    <source>
        <dbReference type="ARBA" id="ARBA00022755"/>
    </source>
</evidence>
<sequence length="185" mass="20793">MSESMFMAAALHPSNSTSPAFPPPPTSTALTFKANNNFPTLSATVEPQKHAALPDTLLNSTRKNQVLQFIRTTPFNYLSETNFHHTVPALTSKTRGKVHISVFDPSPIYLLINTNEWKLETYDNGEYLVLVTTVDRVINSIPFKGQVLNQTSLWWFERTQHITANAVVSTPDPNVIIARNVLFFY</sequence>
<evidence type="ECO:0000256" key="1">
    <source>
        <dbReference type="ARBA" id="ARBA00004672"/>
    </source>
</evidence>
<evidence type="ECO:0000259" key="8">
    <source>
        <dbReference type="Pfam" id="PF01259"/>
    </source>
</evidence>
<evidence type="ECO:0000313" key="10">
    <source>
        <dbReference type="Proteomes" id="UP000289738"/>
    </source>
</evidence>
<evidence type="ECO:0000256" key="4">
    <source>
        <dbReference type="ARBA" id="ARBA00022741"/>
    </source>
</evidence>
<keyword evidence="6" id="KW-0067">ATP-binding</keyword>
<dbReference type="SUPFAM" id="SSF56104">
    <property type="entry name" value="SAICAR synthase-like"/>
    <property type="match status" value="1"/>
</dbReference>
<dbReference type="AlphaFoldDB" id="A0A445AXH9"/>
<keyword evidence="10" id="KW-1185">Reference proteome</keyword>
<evidence type="ECO:0000256" key="7">
    <source>
        <dbReference type="ARBA" id="ARBA00030409"/>
    </source>
</evidence>
<evidence type="ECO:0000256" key="2">
    <source>
        <dbReference type="ARBA" id="ARBA00012217"/>
    </source>
</evidence>
<dbReference type="GO" id="GO:0006189">
    <property type="term" value="P:'de novo' IMP biosynthetic process"/>
    <property type="evidence" value="ECO:0007669"/>
    <property type="project" value="UniProtKB-UniPathway"/>
</dbReference>
<evidence type="ECO:0000313" key="9">
    <source>
        <dbReference type="EMBL" id="RYR31142.1"/>
    </source>
</evidence>